<feature type="transmembrane region" description="Helical" evidence="1">
    <location>
        <begin position="6"/>
        <end position="22"/>
    </location>
</feature>
<keyword evidence="3" id="KW-1185">Reference proteome</keyword>
<evidence type="ECO:0000313" key="2">
    <source>
        <dbReference type="EMBL" id="KNG95458.1"/>
    </source>
</evidence>
<name>A0A0L1JVR1_9RHOB</name>
<evidence type="ECO:0000256" key="1">
    <source>
        <dbReference type="SAM" id="Phobius"/>
    </source>
</evidence>
<proteinExistence type="predicted"/>
<dbReference type="AlphaFoldDB" id="A0A0L1JVR1"/>
<dbReference type="RefSeq" id="WP_050529193.1">
    <property type="nucleotide sequence ID" value="NZ_AQQZ01000001.1"/>
</dbReference>
<keyword evidence="1" id="KW-1133">Transmembrane helix</keyword>
<reference evidence="2 3" key="1">
    <citation type="journal article" date="2015" name="Int. J. Syst. Evol. Microbiol.">
        <title>Aestuariivita atlantica sp. nov., isolated from deep sea sediment of the Atlantic Ocean.</title>
        <authorList>
            <person name="Li G."/>
            <person name="Lai Q."/>
            <person name="Du Y."/>
            <person name="Liu X."/>
            <person name="Sun F."/>
            <person name="Shao Z."/>
        </authorList>
    </citation>
    <scope>NUCLEOTIDE SEQUENCE [LARGE SCALE GENOMIC DNA]</scope>
    <source>
        <strain evidence="2 3">22II-S11-z3</strain>
    </source>
</reference>
<dbReference type="InterPro" id="IPR047784">
    <property type="entry name" value="TrgA"/>
</dbReference>
<gene>
    <name evidence="2" type="ORF">ATO11_02320</name>
</gene>
<dbReference type="Proteomes" id="UP000036938">
    <property type="component" value="Unassembled WGS sequence"/>
</dbReference>
<protein>
    <submittedName>
        <fullName evidence="2">Tellurium resistance protein</fullName>
    </submittedName>
</protein>
<feature type="transmembrane region" description="Helical" evidence="1">
    <location>
        <begin position="63"/>
        <end position="84"/>
    </location>
</feature>
<dbReference type="EMBL" id="AQQZ01000001">
    <property type="protein sequence ID" value="KNG95458.1"/>
    <property type="molecule type" value="Genomic_DNA"/>
</dbReference>
<dbReference type="OrthoDB" id="7869508at2"/>
<feature type="transmembrane region" description="Helical" evidence="1">
    <location>
        <begin position="34"/>
        <end position="57"/>
    </location>
</feature>
<comment type="caution">
    <text evidence="2">The sequence shown here is derived from an EMBL/GenBank/DDBJ whole genome shotgun (WGS) entry which is preliminary data.</text>
</comment>
<keyword evidence="1" id="KW-0472">Membrane</keyword>
<dbReference type="NCBIfam" id="NF033773">
    <property type="entry name" value="tellur_TrgA"/>
    <property type="match status" value="1"/>
</dbReference>
<organism evidence="2 3">
    <name type="scientific">Pseudaestuariivita atlantica</name>
    <dbReference type="NCBI Taxonomy" id="1317121"/>
    <lineage>
        <taxon>Bacteria</taxon>
        <taxon>Pseudomonadati</taxon>
        <taxon>Pseudomonadota</taxon>
        <taxon>Alphaproteobacteria</taxon>
        <taxon>Rhodobacterales</taxon>
        <taxon>Paracoccaceae</taxon>
        <taxon>Pseudaestuariivita</taxon>
    </lineage>
</organism>
<feature type="transmembrane region" description="Helical" evidence="1">
    <location>
        <begin position="127"/>
        <end position="146"/>
    </location>
</feature>
<dbReference type="STRING" id="1317121.ATO11_02320"/>
<accession>A0A0L1JVR1</accession>
<sequence length="150" mass="15864">MFPTAAKLVAAVCLGALGWYVSELIKPLVTEAKVITAFGWFSVVNAVIGAIVGWVFIGSRAGGGMSAAIGIGITGMALMVLWGLGLQGANEMIALAMKNRYDGPVEAVTAVFELSIEYFFLMSTVEIWMTLIVGGIVSGIAAEFAARRWR</sequence>
<evidence type="ECO:0000313" key="3">
    <source>
        <dbReference type="Proteomes" id="UP000036938"/>
    </source>
</evidence>
<keyword evidence="1" id="KW-0812">Transmembrane</keyword>